<dbReference type="RefSeq" id="WP_284152817.1">
    <property type="nucleotide sequence ID" value="NZ_AP025516.1"/>
</dbReference>
<dbReference type="SUPFAM" id="SSF52518">
    <property type="entry name" value="Thiamin diphosphate-binding fold (THDP-binding)"/>
    <property type="match status" value="2"/>
</dbReference>
<feature type="domain" description="Thiamine pyrophosphate enzyme central" evidence="4">
    <location>
        <begin position="193"/>
        <end position="329"/>
    </location>
</feature>
<reference evidence="7 8" key="1">
    <citation type="submission" date="2022-01" db="EMBL/GenBank/DDBJ databases">
        <title>Desulfofustis limnae sp. nov., a novel mesophilic sulfate-reducing bacterium isolated from marsh soil.</title>
        <authorList>
            <person name="Watanabe M."/>
            <person name="Takahashi A."/>
            <person name="Kojima H."/>
            <person name="Fukui M."/>
        </authorList>
    </citation>
    <scope>NUCLEOTIDE SEQUENCE [LARGE SCALE GENOMIC DNA]</scope>
    <source>
        <strain evidence="7 8">PPLL</strain>
    </source>
</reference>
<evidence type="ECO:0000313" key="7">
    <source>
        <dbReference type="EMBL" id="BDD85677.1"/>
    </source>
</evidence>
<evidence type="ECO:0000259" key="5">
    <source>
        <dbReference type="Pfam" id="PF02775"/>
    </source>
</evidence>
<dbReference type="Gene3D" id="3.40.50.970">
    <property type="match status" value="2"/>
</dbReference>
<protein>
    <submittedName>
        <fullName evidence="7">Glyoxylate carboligase</fullName>
    </submittedName>
</protein>
<evidence type="ECO:0000259" key="6">
    <source>
        <dbReference type="Pfam" id="PF02776"/>
    </source>
</evidence>
<dbReference type="Pfam" id="PF02776">
    <property type="entry name" value="TPP_enzyme_N"/>
    <property type="match status" value="1"/>
</dbReference>
<dbReference type="InterPro" id="IPR006397">
    <property type="entry name" value="Glyox_carbo_lig"/>
</dbReference>
<dbReference type="InterPro" id="IPR011766">
    <property type="entry name" value="TPP_enzyme_TPP-bd"/>
</dbReference>
<dbReference type="NCBIfam" id="NF008431">
    <property type="entry name" value="PRK11269.1"/>
    <property type="match status" value="1"/>
</dbReference>
<dbReference type="InterPro" id="IPR012000">
    <property type="entry name" value="Thiamin_PyroP_enz_cen_dom"/>
</dbReference>
<dbReference type="NCBIfam" id="TIGR01504">
    <property type="entry name" value="glyox_carbo_lig"/>
    <property type="match status" value="1"/>
</dbReference>
<keyword evidence="2 3" id="KW-0786">Thiamine pyrophosphate</keyword>
<name>A0ABN6M3H8_9BACT</name>
<dbReference type="InterPro" id="IPR012001">
    <property type="entry name" value="Thiamin_PyroP_enz_TPP-bd_dom"/>
</dbReference>
<dbReference type="PANTHER" id="PTHR18968">
    <property type="entry name" value="THIAMINE PYROPHOSPHATE ENZYMES"/>
    <property type="match status" value="1"/>
</dbReference>
<dbReference type="Gene3D" id="3.40.50.1220">
    <property type="entry name" value="TPP-binding domain"/>
    <property type="match status" value="1"/>
</dbReference>
<dbReference type="InterPro" id="IPR029061">
    <property type="entry name" value="THDP-binding"/>
</dbReference>
<comment type="similarity">
    <text evidence="1 3">Belongs to the TPP enzyme family.</text>
</comment>
<feature type="domain" description="Thiamine pyrophosphate enzyme N-terminal TPP-binding" evidence="6">
    <location>
        <begin position="4"/>
        <end position="121"/>
    </location>
</feature>
<evidence type="ECO:0000256" key="2">
    <source>
        <dbReference type="ARBA" id="ARBA00023052"/>
    </source>
</evidence>
<dbReference type="PANTHER" id="PTHR18968:SF14">
    <property type="entry name" value="GLYOXYLATE CARBOLIGASE"/>
    <property type="match status" value="1"/>
</dbReference>
<evidence type="ECO:0000256" key="1">
    <source>
        <dbReference type="ARBA" id="ARBA00007812"/>
    </source>
</evidence>
<dbReference type="Pfam" id="PF02775">
    <property type="entry name" value="TPP_enzyme_C"/>
    <property type="match status" value="1"/>
</dbReference>
<dbReference type="SUPFAM" id="SSF52467">
    <property type="entry name" value="DHS-like NAD/FAD-binding domain"/>
    <property type="match status" value="1"/>
</dbReference>
<dbReference type="InterPro" id="IPR045229">
    <property type="entry name" value="TPP_enz"/>
</dbReference>
<dbReference type="Proteomes" id="UP000830055">
    <property type="component" value="Chromosome"/>
</dbReference>
<evidence type="ECO:0000313" key="8">
    <source>
        <dbReference type="Proteomes" id="UP000830055"/>
    </source>
</evidence>
<evidence type="ECO:0000256" key="3">
    <source>
        <dbReference type="RuleBase" id="RU362132"/>
    </source>
</evidence>
<feature type="domain" description="Thiamine pyrophosphate enzyme TPP-binding" evidence="5">
    <location>
        <begin position="393"/>
        <end position="557"/>
    </location>
</feature>
<dbReference type="CDD" id="cd07035">
    <property type="entry name" value="TPP_PYR_POX_like"/>
    <property type="match status" value="1"/>
</dbReference>
<evidence type="ECO:0000259" key="4">
    <source>
        <dbReference type="Pfam" id="PF00205"/>
    </source>
</evidence>
<dbReference type="EMBL" id="AP025516">
    <property type="protein sequence ID" value="BDD85677.1"/>
    <property type="molecule type" value="Genomic_DNA"/>
</dbReference>
<sequence length="599" mass="65781">MARMKSVEALVKAMKKEGISCVFGVPGAAINPLYAALKEDGSIRHILARHVEGASHMAEGYTRAAAGNIGVCLGTSGPGGTDMITGLYSASADSIPILCITGQAPRDKLDKEDFQAVDIAAIARPLTKMAMTVMEPNQLLSIFQKALYLMRSDRPGPVLIDLPIDVQLAMIDFDENDYVSLRPSKPKAALSQIRKALQMLDEAKRPVIIAGGGIISADAGHLLVRFAELNNIPVLPTLMGWGVIPDDHPLMQGRVGIQTSNRYGNATFLRSDCVIGIGNRWANRHTGSIDTYTKGRKFIHIDIEPTQIGRIFAPDLGIVSDAGEALQSLIELSHERRVQGVILDRSAWVAECEYRKRHMLRREDFDQVPLKPQSVYHAMNNLLDRDTCYVTTIGLSQIAGAQFLKVYNPRNWINAAQAGPLGWTMPAALGVRAALPDKKIVALSGDYDFQFMVEELAVGAQHKLPYLHILLNNSYLGLIRQSQTGYNMEYQVSLAFDNINVGETDDAVASYGVDHVALALALGCKAIRVHRPEDFQRAFKEAELLMETYQVPVVVECMLEPVTNIAMGQELNCINEFEEILCLDENLKAETGWVVNNEG</sequence>
<organism evidence="7 8">
    <name type="scientific">Desulfofustis limnaeus</name>
    <dbReference type="NCBI Taxonomy" id="2740163"/>
    <lineage>
        <taxon>Bacteria</taxon>
        <taxon>Pseudomonadati</taxon>
        <taxon>Thermodesulfobacteriota</taxon>
        <taxon>Desulfobulbia</taxon>
        <taxon>Desulfobulbales</taxon>
        <taxon>Desulfocapsaceae</taxon>
        <taxon>Desulfofustis</taxon>
    </lineage>
</organism>
<proteinExistence type="inferred from homology"/>
<gene>
    <name evidence="7" type="primary">gcl</name>
    <name evidence="7" type="ORF">DPPLL_00420</name>
</gene>
<dbReference type="Pfam" id="PF00205">
    <property type="entry name" value="TPP_enzyme_M"/>
    <property type="match status" value="1"/>
</dbReference>
<accession>A0ABN6M3H8</accession>
<dbReference type="InterPro" id="IPR029035">
    <property type="entry name" value="DHS-like_NAD/FAD-binding_dom"/>
</dbReference>
<keyword evidence="8" id="KW-1185">Reference proteome</keyword>